<gene>
    <name evidence="2" type="ORF">METZ01_LOCUS244676</name>
</gene>
<accession>A0A382HXM2</accession>
<evidence type="ECO:0000313" key="2">
    <source>
        <dbReference type="EMBL" id="SVB91822.1"/>
    </source>
</evidence>
<evidence type="ECO:0000256" key="1">
    <source>
        <dbReference type="SAM" id="Phobius"/>
    </source>
</evidence>
<protein>
    <submittedName>
        <fullName evidence="2">Uncharacterized protein</fullName>
    </submittedName>
</protein>
<name>A0A382HXM2_9ZZZZ</name>
<keyword evidence="1" id="KW-1133">Transmembrane helix</keyword>
<organism evidence="2">
    <name type="scientific">marine metagenome</name>
    <dbReference type="NCBI Taxonomy" id="408172"/>
    <lineage>
        <taxon>unclassified sequences</taxon>
        <taxon>metagenomes</taxon>
        <taxon>ecological metagenomes</taxon>
    </lineage>
</organism>
<feature type="transmembrane region" description="Helical" evidence="1">
    <location>
        <begin position="55"/>
        <end position="75"/>
    </location>
</feature>
<dbReference type="EMBL" id="UINC01063806">
    <property type="protein sequence ID" value="SVB91822.1"/>
    <property type="molecule type" value="Genomic_DNA"/>
</dbReference>
<dbReference type="AlphaFoldDB" id="A0A382HXM2"/>
<keyword evidence="1" id="KW-0812">Transmembrane</keyword>
<proteinExistence type="predicted"/>
<reference evidence="2" key="1">
    <citation type="submission" date="2018-05" db="EMBL/GenBank/DDBJ databases">
        <authorList>
            <person name="Lanie J.A."/>
            <person name="Ng W.-L."/>
            <person name="Kazmierczak K.M."/>
            <person name="Andrzejewski T.M."/>
            <person name="Davidsen T.M."/>
            <person name="Wayne K.J."/>
            <person name="Tettelin H."/>
            <person name="Glass J.I."/>
            <person name="Rusch D."/>
            <person name="Podicherti R."/>
            <person name="Tsui H.-C.T."/>
            <person name="Winkler M.E."/>
        </authorList>
    </citation>
    <scope>NUCLEOTIDE SEQUENCE</scope>
</reference>
<sequence>MSTMFAKVKKKSRVKKAVRKTVSSGRNKVAEKKTSKNVSLKISSRFKIDKNNWIVLYYAVAYVGIFGLFVLAIYYSN</sequence>
<keyword evidence="1" id="KW-0472">Membrane</keyword>